<sequence>MPGSPRHSAPNPSALPARTDALRRFGGSSRYRIIGSALLLAAGLLMLTAAHAGDDPRKALSKNYALRLQSELGARLKAAMTTGGPVAAIDVCQVEAPVIAAKMLTENGPTKIGRTALRVRNPMNAPDEEARVVLENFRQAMAAGETPAAHFTVREDGSARYMQAIGTQPLCLACHGTELAPEVREALARHYPEDQATGFSVGELRGSFLIEWPATAATP</sequence>
<evidence type="ECO:0000313" key="2">
    <source>
        <dbReference type="EMBL" id="MEJ8568909.1"/>
    </source>
</evidence>
<reference evidence="2 3" key="1">
    <citation type="submission" date="2024-02" db="EMBL/GenBank/DDBJ databases">
        <title>A novel Wenzhouxiangellaceae bacterium, isolated from coastal sediments.</title>
        <authorList>
            <person name="Du Z.-J."/>
            <person name="Ye Y.-Q."/>
            <person name="Zhang X.-Y."/>
        </authorList>
    </citation>
    <scope>NUCLEOTIDE SEQUENCE [LARGE SCALE GENOMIC DNA]</scope>
    <source>
        <strain evidence="2 3">CH-27</strain>
    </source>
</reference>
<protein>
    <submittedName>
        <fullName evidence="2">DUF3365 domain-containing protein</fullName>
    </submittedName>
</protein>
<proteinExistence type="predicted"/>
<dbReference type="EMBL" id="JAZHOG010000010">
    <property type="protein sequence ID" value="MEJ8568909.1"/>
    <property type="molecule type" value="Genomic_DNA"/>
</dbReference>
<comment type="caution">
    <text evidence="2">The sequence shown here is derived from an EMBL/GenBank/DDBJ whole genome shotgun (WGS) entry which is preliminary data.</text>
</comment>
<dbReference type="RefSeq" id="WP_354696229.1">
    <property type="nucleotide sequence ID" value="NZ_JAZHOG010000010.1"/>
</dbReference>
<dbReference type="Pfam" id="PF11845">
    <property type="entry name" value="Tll0287-like"/>
    <property type="match status" value="1"/>
</dbReference>
<dbReference type="InterPro" id="IPR021796">
    <property type="entry name" value="Tll0287-like_dom"/>
</dbReference>
<accession>A0AAW9RIT6</accession>
<keyword evidence="3" id="KW-1185">Reference proteome</keyword>
<dbReference type="AlphaFoldDB" id="A0AAW9RIT6"/>
<evidence type="ECO:0000313" key="3">
    <source>
        <dbReference type="Proteomes" id="UP001359886"/>
    </source>
</evidence>
<feature type="domain" description="Tll0287-like" evidence="1">
    <location>
        <begin position="80"/>
        <end position="213"/>
    </location>
</feature>
<evidence type="ECO:0000259" key="1">
    <source>
        <dbReference type="Pfam" id="PF11845"/>
    </source>
</evidence>
<organism evidence="2 3">
    <name type="scientific">Elongatibacter sediminis</name>
    <dbReference type="NCBI Taxonomy" id="3119006"/>
    <lineage>
        <taxon>Bacteria</taxon>
        <taxon>Pseudomonadati</taxon>
        <taxon>Pseudomonadota</taxon>
        <taxon>Gammaproteobacteria</taxon>
        <taxon>Chromatiales</taxon>
        <taxon>Wenzhouxiangellaceae</taxon>
        <taxon>Elongatibacter</taxon>
    </lineage>
</organism>
<name>A0AAW9RIT6_9GAMM</name>
<dbReference type="Proteomes" id="UP001359886">
    <property type="component" value="Unassembled WGS sequence"/>
</dbReference>
<gene>
    <name evidence="2" type="ORF">V3330_14845</name>
</gene>